<sequence length="113" mass="12893">MASTPCTTPPHSRQVMNNTQRSNSPPNPGCDGSSGLTHRKAFIAPGYCFEQPPPLLSPRSPFTFSMIVRQYLVLHRNLMLVLFYRKFNSEVHVTLSYLITSRAKRCRKHVMQD</sequence>
<keyword evidence="3" id="KW-1185">Reference proteome</keyword>
<proteinExistence type="predicted"/>
<feature type="compositionally biased region" description="Polar residues" evidence="1">
    <location>
        <begin position="1"/>
        <end position="24"/>
    </location>
</feature>
<dbReference type="AlphaFoldDB" id="A0A5B7GJ40"/>
<dbReference type="Proteomes" id="UP000324222">
    <property type="component" value="Unassembled WGS sequence"/>
</dbReference>
<feature type="region of interest" description="Disordered" evidence="1">
    <location>
        <begin position="1"/>
        <end position="35"/>
    </location>
</feature>
<accession>A0A5B7GJ40</accession>
<evidence type="ECO:0000313" key="3">
    <source>
        <dbReference type="Proteomes" id="UP000324222"/>
    </source>
</evidence>
<dbReference type="EMBL" id="VSRR010014006">
    <property type="protein sequence ID" value="MPC56524.1"/>
    <property type="molecule type" value="Genomic_DNA"/>
</dbReference>
<evidence type="ECO:0000256" key="1">
    <source>
        <dbReference type="SAM" id="MobiDB-lite"/>
    </source>
</evidence>
<protein>
    <submittedName>
        <fullName evidence="2">Uncharacterized protein</fullName>
    </submittedName>
</protein>
<gene>
    <name evidence="2" type="ORF">E2C01_050486</name>
</gene>
<comment type="caution">
    <text evidence="2">The sequence shown here is derived from an EMBL/GenBank/DDBJ whole genome shotgun (WGS) entry which is preliminary data.</text>
</comment>
<organism evidence="2 3">
    <name type="scientific">Portunus trituberculatus</name>
    <name type="common">Swimming crab</name>
    <name type="synonym">Neptunus trituberculatus</name>
    <dbReference type="NCBI Taxonomy" id="210409"/>
    <lineage>
        <taxon>Eukaryota</taxon>
        <taxon>Metazoa</taxon>
        <taxon>Ecdysozoa</taxon>
        <taxon>Arthropoda</taxon>
        <taxon>Crustacea</taxon>
        <taxon>Multicrustacea</taxon>
        <taxon>Malacostraca</taxon>
        <taxon>Eumalacostraca</taxon>
        <taxon>Eucarida</taxon>
        <taxon>Decapoda</taxon>
        <taxon>Pleocyemata</taxon>
        <taxon>Brachyura</taxon>
        <taxon>Eubrachyura</taxon>
        <taxon>Portunoidea</taxon>
        <taxon>Portunidae</taxon>
        <taxon>Portuninae</taxon>
        <taxon>Portunus</taxon>
    </lineage>
</organism>
<reference evidence="2 3" key="1">
    <citation type="submission" date="2019-05" db="EMBL/GenBank/DDBJ databases">
        <title>Another draft genome of Portunus trituberculatus and its Hox gene families provides insights of decapod evolution.</title>
        <authorList>
            <person name="Jeong J.-H."/>
            <person name="Song I."/>
            <person name="Kim S."/>
            <person name="Choi T."/>
            <person name="Kim D."/>
            <person name="Ryu S."/>
            <person name="Kim W."/>
        </authorList>
    </citation>
    <scope>NUCLEOTIDE SEQUENCE [LARGE SCALE GENOMIC DNA]</scope>
    <source>
        <tissue evidence="2">Muscle</tissue>
    </source>
</reference>
<evidence type="ECO:0000313" key="2">
    <source>
        <dbReference type="EMBL" id="MPC56524.1"/>
    </source>
</evidence>
<name>A0A5B7GJ40_PORTR</name>